<feature type="domain" description="Mechanosensitive ion channel MscS" evidence="6">
    <location>
        <begin position="72"/>
        <end position="138"/>
    </location>
</feature>
<dbReference type="Pfam" id="PF00924">
    <property type="entry name" value="MS_channel_2nd"/>
    <property type="match status" value="1"/>
</dbReference>
<dbReference type="Gene3D" id="2.30.30.60">
    <property type="match status" value="1"/>
</dbReference>
<dbReference type="InterPro" id="IPR006685">
    <property type="entry name" value="MscS_channel_2nd"/>
</dbReference>
<evidence type="ECO:0000256" key="1">
    <source>
        <dbReference type="ARBA" id="ARBA00004370"/>
    </source>
</evidence>
<dbReference type="Gene3D" id="1.10.287.1260">
    <property type="match status" value="1"/>
</dbReference>
<keyword evidence="4 5" id="KW-0472">Membrane</keyword>
<feature type="transmembrane region" description="Helical" evidence="5">
    <location>
        <begin position="23"/>
        <end position="44"/>
    </location>
</feature>
<protein>
    <submittedName>
        <fullName evidence="7">Mechanosensitive ion channel family protein</fullName>
    </submittedName>
</protein>
<comment type="caution">
    <text evidence="7">The sequence shown here is derived from an EMBL/GenBank/DDBJ whole genome shotgun (WGS) entry which is preliminary data.</text>
</comment>
<gene>
    <name evidence="7" type="ORF">ACFL2Z_03730</name>
</gene>
<evidence type="ECO:0000313" key="8">
    <source>
        <dbReference type="Proteomes" id="UP001594288"/>
    </source>
</evidence>
<evidence type="ECO:0000256" key="5">
    <source>
        <dbReference type="SAM" id="Phobius"/>
    </source>
</evidence>
<keyword evidence="8" id="KW-1185">Reference proteome</keyword>
<organism evidence="7 8">
    <name type="scientific">Eiseniibacteriota bacterium</name>
    <dbReference type="NCBI Taxonomy" id="2212470"/>
    <lineage>
        <taxon>Bacteria</taxon>
        <taxon>Candidatus Eiseniibacteriota</taxon>
    </lineage>
</organism>
<proteinExistence type="predicted"/>
<dbReference type="InterPro" id="IPR010920">
    <property type="entry name" value="LSM_dom_sf"/>
</dbReference>
<dbReference type="PANTHER" id="PTHR30566:SF25">
    <property type="entry name" value="INNER MEMBRANE PROTEIN"/>
    <property type="match status" value="1"/>
</dbReference>
<dbReference type="PANTHER" id="PTHR30566">
    <property type="entry name" value="YNAI-RELATED MECHANOSENSITIVE ION CHANNEL"/>
    <property type="match status" value="1"/>
</dbReference>
<evidence type="ECO:0000313" key="7">
    <source>
        <dbReference type="EMBL" id="MFC1800004.1"/>
    </source>
</evidence>
<dbReference type="SUPFAM" id="SSF50182">
    <property type="entry name" value="Sm-like ribonucleoproteins"/>
    <property type="match status" value="1"/>
</dbReference>
<keyword evidence="3 5" id="KW-1133">Transmembrane helix</keyword>
<dbReference type="Proteomes" id="UP001594288">
    <property type="component" value="Unassembled WGS sequence"/>
</dbReference>
<accession>A0ABV6YPM1</accession>
<reference evidence="7 8" key="1">
    <citation type="submission" date="2024-09" db="EMBL/GenBank/DDBJ databases">
        <authorList>
            <person name="D'Angelo T."/>
        </authorList>
    </citation>
    <scope>NUCLEOTIDE SEQUENCE [LARGE SCALE GENOMIC DNA]</scope>
    <source>
        <strain evidence="7">SAG AM-311-F02</strain>
    </source>
</reference>
<evidence type="ECO:0000259" key="6">
    <source>
        <dbReference type="Pfam" id="PF00924"/>
    </source>
</evidence>
<feature type="transmembrane region" description="Helical" evidence="5">
    <location>
        <begin position="50"/>
        <end position="69"/>
    </location>
</feature>
<name>A0ABV6YPM1_UNCEI</name>
<comment type="subcellular location">
    <subcellularLocation>
        <location evidence="1">Membrane</location>
    </subcellularLocation>
</comment>
<sequence>MGHYDVDVMGNLRARQVQTRLQVLERIAIFIIVVVAASAMLMTFNQVRQVGVSILASAGVIGIIVGFAAQKSIGTLIAGAQIAITQPIRLDDVVIVEGEWGRIEEITLTYVVVGIWDQRRLVVPITYFIEKPFQNWTRNTAQLLGTVFIYADYTVPIERVREELQGILEASDLWDRRAWSLQVTNTTERIVELRAVMSARDSGSAWGLKCHVRERLLNFLQRNFPESLPRVRLEMEARDVHAAPSQPKQES</sequence>
<evidence type="ECO:0000256" key="3">
    <source>
        <dbReference type="ARBA" id="ARBA00022989"/>
    </source>
</evidence>
<keyword evidence="2 5" id="KW-0812">Transmembrane</keyword>
<dbReference type="EMBL" id="JBHPEI010000052">
    <property type="protein sequence ID" value="MFC1800004.1"/>
    <property type="molecule type" value="Genomic_DNA"/>
</dbReference>
<evidence type="ECO:0000256" key="4">
    <source>
        <dbReference type="ARBA" id="ARBA00023136"/>
    </source>
</evidence>
<dbReference type="InterPro" id="IPR023408">
    <property type="entry name" value="MscS_beta-dom_sf"/>
</dbReference>
<evidence type="ECO:0000256" key="2">
    <source>
        <dbReference type="ARBA" id="ARBA00022692"/>
    </source>
</evidence>